<dbReference type="GO" id="GO:0005524">
    <property type="term" value="F:ATP binding"/>
    <property type="evidence" value="ECO:0007669"/>
    <property type="project" value="UniProtKB-UniRule"/>
</dbReference>
<reference evidence="4" key="1">
    <citation type="journal article" date="2020" name="Stud. Mycol.">
        <title>101 Dothideomycetes genomes: a test case for predicting lifestyles and emergence of pathogens.</title>
        <authorList>
            <person name="Haridas S."/>
            <person name="Albert R."/>
            <person name="Binder M."/>
            <person name="Bloem J."/>
            <person name="Labutti K."/>
            <person name="Salamov A."/>
            <person name="Andreopoulos B."/>
            <person name="Baker S."/>
            <person name="Barry K."/>
            <person name="Bills G."/>
            <person name="Bluhm B."/>
            <person name="Cannon C."/>
            <person name="Castanera R."/>
            <person name="Culley D."/>
            <person name="Daum C."/>
            <person name="Ezra D."/>
            <person name="Gonzalez J."/>
            <person name="Henrissat B."/>
            <person name="Kuo A."/>
            <person name="Liang C."/>
            <person name="Lipzen A."/>
            <person name="Lutzoni F."/>
            <person name="Magnuson J."/>
            <person name="Mondo S."/>
            <person name="Nolan M."/>
            <person name="Ohm R."/>
            <person name="Pangilinan J."/>
            <person name="Park H.-J."/>
            <person name="Ramirez L."/>
            <person name="Alfaro M."/>
            <person name="Sun H."/>
            <person name="Tritt A."/>
            <person name="Yoshinaga Y."/>
            <person name="Zwiers L.-H."/>
            <person name="Turgeon B."/>
            <person name="Goodwin S."/>
            <person name="Spatafora J."/>
            <person name="Crous P."/>
            <person name="Grigoriev I."/>
        </authorList>
    </citation>
    <scope>NUCLEOTIDE SEQUENCE</scope>
    <source>
        <strain evidence="4">CBS 119925</strain>
    </source>
</reference>
<feature type="chain" id="PRO_5025576737" description="ATP-grasp domain-containing protein" evidence="2">
    <location>
        <begin position="32"/>
        <end position="488"/>
    </location>
</feature>
<feature type="domain" description="ATP-grasp" evidence="3">
    <location>
        <begin position="184"/>
        <end position="391"/>
    </location>
</feature>
<dbReference type="Gene3D" id="3.30.470.20">
    <property type="entry name" value="ATP-grasp fold, B domain"/>
    <property type="match status" value="1"/>
</dbReference>
<accession>A0A6A6VFE6</accession>
<dbReference type="InterPro" id="IPR011761">
    <property type="entry name" value="ATP-grasp"/>
</dbReference>
<evidence type="ECO:0000313" key="5">
    <source>
        <dbReference type="Proteomes" id="UP000799440"/>
    </source>
</evidence>
<dbReference type="PROSITE" id="PS50975">
    <property type="entry name" value="ATP_GRASP"/>
    <property type="match status" value="1"/>
</dbReference>
<proteinExistence type="predicted"/>
<name>A0A6A6VFE6_9PLEO</name>
<dbReference type="Proteomes" id="UP000799440">
    <property type="component" value="Unassembled WGS sequence"/>
</dbReference>
<dbReference type="OrthoDB" id="186626at2759"/>
<sequence length="488" mass="54874">MAAEAFFYNHVPKNVLLVLLSLATLPISTLAVTACVANYGLRAKSRGLQQQHAPHPKTILITGVSMTKGLCLSRIFARYSNHRIIGADIEPIRYTCPGRYSRSLSKFIRLPVPSLEDEESYTEALLRALDSENIDIWIPCSSVVSAVQDGRIADLARERKPAGLRIIDFTAETVSKLDSKQSFISYMNSLALSTPGTHECTTATEIFRIVMQDSKNPGLHPEPNKYILKPVGVDDRTRDNIMTTLPLQTPQATMAHIVNMRATKERPLLVQKLISGPEYCTHSLVIEGKVRAFTVCPSSDLLMHYEALPPDSGLHRQMLEFTEKVAQDGGEAFTGHLAFDFLAESSSAGGEELYAIECNPRVHTAVTLFSETPELVNAYVNESPSETDVIFPTSPRKYYWIGHDFVTLLAMPVLDAFWAQGSWRQVKQGAKMFWRHLRGWKDATFEAWDPMPFLVLYHVYWPAMFVRCLVRGTRWTRVNVSTTKMFEI</sequence>
<keyword evidence="5" id="KW-1185">Reference proteome</keyword>
<dbReference type="AlphaFoldDB" id="A0A6A6VFE6"/>
<evidence type="ECO:0000256" key="2">
    <source>
        <dbReference type="SAM" id="SignalP"/>
    </source>
</evidence>
<evidence type="ECO:0000259" key="3">
    <source>
        <dbReference type="PROSITE" id="PS50975"/>
    </source>
</evidence>
<organism evidence="4 5">
    <name type="scientific">Sporormia fimetaria CBS 119925</name>
    <dbReference type="NCBI Taxonomy" id="1340428"/>
    <lineage>
        <taxon>Eukaryota</taxon>
        <taxon>Fungi</taxon>
        <taxon>Dikarya</taxon>
        <taxon>Ascomycota</taxon>
        <taxon>Pezizomycotina</taxon>
        <taxon>Dothideomycetes</taxon>
        <taxon>Pleosporomycetidae</taxon>
        <taxon>Pleosporales</taxon>
        <taxon>Sporormiaceae</taxon>
        <taxon>Sporormia</taxon>
    </lineage>
</organism>
<dbReference type="EMBL" id="MU006566">
    <property type="protein sequence ID" value="KAF2749285.1"/>
    <property type="molecule type" value="Genomic_DNA"/>
</dbReference>
<feature type="signal peptide" evidence="2">
    <location>
        <begin position="1"/>
        <end position="31"/>
    </location>
</feature>
<dbReference type="GO" id="GO:0046872">
    <property type="term" value="F:metal ion binding"/>
    <property type="evidence" value="ECO:0007669"/>
    <property type="project" value="InterPro"/>
</dbReference>
<dbReference type="Gene3D" id="3.40.50.20">
    <property type="match status" value="1"/>
</dbReference>
<evidence type="ECO:0000313" key="4">
    <source>
        <dbReference type="EMBL" id="KAF2749285.1"/>
    </source>
</evidence>
<gene>
    <name evidence="4" type="ORF">M011DRAFT_439645</name>
</gene>
<keyword evidence="1" id="KW-0067">ATP-binding</keyword>
<evidence type="ECO:0000256" key="1">
    <source>
        <dbReference type="PROSITE-ProRule" id="PRU00409"/>
    </source>
</evidence>
<dbReference type="SUPFAM" id="SSF56059">
    <property type="entry name" value="Glutathione synthetase ATP-binding domain-like"/>
    <property type="match status" value="1"/>
</dbReference>
<keyword evidence="1" id="KW-0547">Nucleotide-binding</keyword>
<protein>
    <recommendedName>
        <fullName evidence="3">ATP-grasp domain-containing protein</fullName>
    </recommendedName>
</protein>
<keyword evidence="2" id="KW-0732">Signal</keyword>